<dbReference type="RefSeq" id="WP_190468985.1">
    <property type="nucleotide sequence ID" value="NZ_JACJSG010000007.1"/>
</dbReference>
<evidence type="ECO:0000256" key="4">
    <source>
        <dbReference type="ARBA" id="ARBA00025212"/>
    </source>
</evidence>
<evidence type="ECO:0000313" key="6">
    <source>
        <dbReference type="EMBL" id="MBD2500363.1"/>
    </source>
</evidence>
<dbReference type="PANTHER" id="PTHR12684:SF2">
    <property type="entry name" value="TRNA 2'-PHOSPHOTRANSFERASE 1"/>
    <property type="match status" value="1"/>
</dbReference>
<accession>A0ABR8D3N0</accession>
<organism evidence="6 7">
    <name type="scientific">Anabaena azotica FACHB-119</name>
    <dbReference type="NCBI Taxonomy" id="947527"/>
    <lineage>
        <taxon>Bacteria</taxon>
        <taxon>Bacillati</taxon>
        <taxon>Cyanobacteriota</taxon>
        <taxon>Cyanophyceae</taxon>
        <taxon>Nostocales</taxon>
        <taxon>Nostocaceae</taxon>
        <taxon>Anabaena</taxon>
        <taxon>Anabaena azotica</taxon>
    </lineage>
</organism>
<comment type="caution">
    <text evidence="6">The sequence shown here is derived from an EMBL/GenBank/DDBJ whole genome shotgun (WGS) entry which is preliminary data.</text>
</comment>
<dbReference type="Proteomes" id="UP000661112">
    <property type="component" value="Unassembled WGS sequence"/>
</dbReference>
<dbReference type="EC" id="2.7.1.-" evidence="5"/>
<sequence length="182" mass="20294">MNQERQVKISKFLSKHLRHTPERLGLVLAPGGWVAVDELLGACKSHRFPISHAELKQVVANNDKQRFSFDETGTKIRANQGHSVEVDLQLQPQIPPAILYHGTGEKSVPAILQSGLLKMSRHHVHLSPDVETARKVGMRHGKPVILVVDALVMYQAGFTFYCSDNGVYLVDHVPPESLHIMN</sequence>
<dbReference type="Gene3D" id="1.10.10.970">
    <property type="entry name" value="RNA 2'-phosphotransferase, Tpt1/KptA family, N-terminal domain"/>
    <property type="match status" value="1"/>
</dbReference>
<comment type="similarity">
    <text evidence="1 5">Belongs to the KptA/TPT1 family.</text>
</comment>
<protein>
    <recommendedName>
        <fullName evidence="5">Probable RNA 2'-phosphotransferase</fullName>
        <ecNumber evidence="5">2.7.1.-</ecNumber>
    </recommendedName>
</protein>
<evidence type="ECO:0000256" key="2">
    <source>
        <dbReference type="ARBA" id="ARBA00022679"/>
    </source>
</evidence>
<evidence type="ECO:0000256" key="5">
    <source>
        <dbReference type="HAMAP-Rule" id="MF_00299"/>
    </source>
</evidence>
<gene>
    <name evidence="5" type="primary">kptA</name>
    <name evidence="6" type="ORF">H6G83_06965</name>
</gene>
<proteinExistence type="inferred from homology"/>
<dbReference type="Pfam" id="PF01885">
    <property type="entry name" value="PTS_2-RNA"/>
    <property type="match status" value="1"/>
</dbReference>
<keyword evidence="3 5" id="KW-0520">NAD</keyword>
<evidence type="ECO:0000256" key="1">
    <source>
        <dbReference type="ARBA" id="ARBA00009836"/>
    </source>
</evidence>
<dbReference type="InterPro" id="IPR022928">
    <property type="entry name" value="RNA_2'-PTrans_KptA"/>
</dbReference>
<dbReference type="Gene3D" id="3.20.170.30">
    <property type="match status" value="1"/>
</dbReference>
<dbReference type="EMBL" id="JACJSG010000007">
    <property type="protein sequence ID" value="MBD2500363.1"/>
    <property type="molecule type" value="Genomic_DNA"/>
</dbReference>
<dbReference type="InterPro" id="IPR042080">
    <property type="entry name" value="RNA_2'-PTrans_N"/>
</dbReference>
<dbReference type="NCBIfam" id="NF002014">
    <property type="entry name" value="PRK00819.1-4"/>
    <property type="match status" value="1"/>
</dbReference>
<evidence type="ECO:0000313" key="7">
    <source>
        <dbReference type="Proteomes" id="UP000661112"/>
    </source>
</evidence>
<keyword evidence="2 5" id="KW-0808">Transferase</keyword>
<dbReference type="InterPro" id="IPR002745">
    <property type="entry name" value="Ptrans_KptA/Tpt1"/>
</dbReference>
<evidence type="ECO:0000256" key="3">
    <source>
        <dbReference type="ARBA" id="ARBA00023027"/>
    </source>
</evidence>
<dbReference type="PANTHER" id="PTHR12684">
    <property type="entry name" value="PUTATIVE PHOSPHOTRANSFERASE"/>
    <property type="match status" value="1"/>
</dbReference>
<name>A0ABR8D3N0_9NOST</name>
<dbReference type="HAMAP" id="MF_00299">
    <property type="entry name" value="KptA"/>
    <property type="match status" value="1"/>
</dbReference>
<comment type="function">
    <text evidence="4 5">Removes the 2'-phosphate from RNA via an intermediate in which the phosphate is ADP-ribosylated by NAD followed by a presumed transesterification to release the RNA and generate ADP-ribose 1''-2''-cyclic phosphate (APPR&gt;P). May function as an ADP-ribosylase.</text>
</comment>
<dbReference type="InterPro" id="IPR042081">
    <property type="entry name" value="RNA_2'-PTrans_C"/>
</dbReference>
<reference evidence="6 7" key="1">
    <citation type="journal article" date="2020" name="ISME J.">
        <title>Comparative genomics reveals insights into cyanobacterial evolution and habitat adaptation.</title>
        <authorList>
            <person name="Chen M.Y."/>
            <person name="Teng W.K."/>
            <person name="Zhao L."/>
            <person name="Hu C.X."/>
            <person name="Zhou Y.K."/>
            <person name="Han B.P."/>
            <person name="Song L.R."/>
            <person name="Shu W.S."/>
        </authorList>
    </citation>
    <scope>NUCLEOTIDE SEQUENCE [LARGE SCALE GENOMIC DNA]</scope>
    <source>
        <strain evidence="6 7">FACHB-119</strain>
    </source>
</reference>
<dbReference type="SUPFAM" id="SSF56399">
    <property type="entry name" value="ADP-ribosylation"/>
    <property type="match status" value="1"/>
</dbReference>
<keyword evidence="7" id="KW-1185">Reference proteome</keyword>